<evidence type="ECO:0000256" key="4">
    <source>
        <dbReference type="ARBA" id="ARBA00022827"/>
    </source>
</evidence>
<evidence type="ECO:0000256" key="2">
    <source>
        <dbReference type="ARBA" id="ARBA00005272"/>
    </source>
</evidence>
<sequence length="396" mass="41647">MRHRIVVLGAGYAGAPAAGYLARHLHTDDFEITVVNAEPDFVERMRLHQLAAGQDLRRYQLAELFAGTGIRLRLARVTAVNAEQRRVAVTDGEGTEWLEYDTLLYTLGSTAADHGVPGVNEHAFHVAGQPAALRLRQRLDELGENGTVLVVGGNLTAIETATEIAESRPGLQVTLATSGELGGWLGPKARSHLLRAFDRFGVVVHEHATIERVEAAKAVTADGTTIGSDATVWAAGFAVHPIAAASGLDVEGNGQITVDRTMRSVSHPEVYAAGDSAHAIGGNGQPLPMSCASAGFTRMQATAAIIGNLTGRAVSKTPLAYLGNCISLGSKDAIFQLVDGDARSKPGALRGRPAARVKAAVLRTVAWSVRHPTYGLPARKHHSATAPDPSTEGVVA</sequence>
<comment type="caution">
    <text evidence="8">The sequence shown here is derived from an EMBL/GenBank/DDBJ whole genome shotgun (WGS) entry which is preliminary data.</text>
</comment>
<evidence type="ECO:0000256" key="1">
    <source>
        <dbReference type="ARBA" id="ARBA00001974"/>
    </source>
</evidence>
<evidence type="ECO:0000256" key="5">
    <source>
        <dbReference type="ARBA" id="ARBA00023002"/>
    </source>
</evidence>
<evidence type="ECO:0000256" key="6">
    <source>
        <dbReference type="SAM" id="MobiDB-lite"/>
    </source>
</evidence>
<dbReference type="GO" id="GO:0019646">
    <property type="term" value="P:aerobic electron transport chain"/>
    <property type="evidence" value="ECO:0007669"/>
    <property type="project" value="TreeGrafter"/>
</dbReference>
<dbReference type="RefSeq" id="WP_184577836.1">
    <property type="nucleotide sequence ID" value="NZ_JACHJT010000001.1"/>
</dbReference>
<organism evidence="8 9">
    <name type="scientific">Lipingzhangella halophila</name>
    <dbReference type="NCBI Taxonomy" id="1783352"/>
    <lineage>
        <taxon>Bacteria</taxon>
        <taxon>Bacillati</taxon>
        <taxon>Actinomycetota</taxon>
        <taxon>Actinomycetes</taxon>
        <taxon>Streptosporangiales</taxon>
        <taxon>Nocardiopsidaceae</taxon>
        <taxon>Lipingzhangella</taxon>
    </lineage>
</organism>
<dbReference type="EMBL" id="JACHJT010000001">
    <property type="protein sequence ID" value="MBB4931538.1"/>
    <property type="molecule type" value="Genomic_DNA"/>
</dbReference>
<dbReference type="AlphaFoldDB" id="A0A7W7RH52"/>
<keyword evidence="3" id="KW-0285">Flavoprotein</keyword>
<evidence type="ECO:0000313" key="8">
    <source>
        <dbReference type="EMBL" id="MBB4931538.1"/>
    </source>
</evidence>
<comment type="similarity">
    <text evidence="2">Belongs to the NADH dehydrogenase family.</text>
</comment>
<dbReference type="PRINTS" id="PR00469">
    <property type="entry name" value="PNDRDTASEII"/>
</dbReference>
<dbReference type="Proteomes" id="UP000523007">
    <property type="component" value="Unassembled WGS sequence"/>
</dbReference>
<keyword evidence="5" id="KW-0560">Oxidoreductase</keyword>
<dbReference type="InterPro" id="IPR023753">
    <property type="entry name" value="FAD/NAD-binding_dom"/>
</dbReference>
<name>A0A7W7RH52_9ACTN</name>
<dbReference type="InterPro" id="IPR051169">
    <property type="entry name" value="NADH-Q_oxidoreductase"/>
</dbReference>
<keyword evidence="9" id="KW-1185">Reference proteome</keyword>
<dbReference type="Gene3D" id="3.50.50.100">
    <property type="match status" value="1"/>
</dbReference>
<dbReference type="PANTHER" id="PTHR42913">
    <property type="entry name" value="APOPTOSIS-INDUCING FACTOR 1"/>
    <property type="match status" value="1"/>
</dbReference>
<dbReference type="PRINTS" id="PR00368">
    <property type="entry name" value="FADPNR"/>
</dbReference>
<protein>
    <submittedName>
        <fullName evidence="8">NADH dehydrogenase FAD-containing subunit</fullName>
    </submittedName>
</protein>
<comment type="cofactor">
    <cofactor evidence="1">
        <name>FAD</name>
        <dbReference type="ChEBI" id="CHEBI:57692"/>
    </cofactor>
</comment>
<dbReference type="Pfam" id="PF07992">
    <property type="entry name" value="Pyr_redox_2"/>
    <property type="match status" value="1"/>
</dbReference>
<evidence type="ECO:0000259" key="7">
    <source>
        <dbReference type="Pfam" id="PF07992"/>
    </source>
</evidence>
<feature type="region of interest" description="Disordered" evidence="6">
    <location>
        <begin position="376"/>
        <end position="396"/>
    </location>
</feature>
<accession>A0A7W7RH52</accession>
<dbReference type="PANTHER" id="PTHR42913:SF3">
    <property type="entry name" value="64 KDA MITOCHONDRIAL NADH DEHYDROGENASE (EUROFUNG)"/>
    <property type="match status" value="1"/>
</dbReference>
<dbReference type="InterPro" id="IPR036188">
    <property type="entry name" value="FAD/NAD-bd_sf"/>
</dbReference>
<dbReference type="GO" id="GO:0003955">
    <property type="term" value="F:NAD(P)H dehydrogenase (quinone) activity"/>
    <property type="evidence" value="ECO:0007669"/>
    <property type="project" value="TreeGrafter"/>
</dbReference>
<dbReference type="SUPFAM" id="SSF51905">
    <property type="entry name" value="FAD/NAD(P)-binding domain"/>
    <property type="match status" value="1"/>
</dbReference>
<gene>
    <name evidence="8" type="ORF">F4561_002358</name>
</gene>
<proteinExistence type="inferred from homology"/>
<reference evidence="8 9" key="1">
    <citation type="submission" date="2020-08" db="EMBL/GenBank/DDBJ databases">
        <title>Sequencing the genomes of 1000 actinobacteria strains.</title>
        <authorList>
            <person name="Klenk H.-P."/>
        </authorList>
    </citation>
    <scope>NUCLEOTIDE SEQUENCE [LARGE SCALE GENOMIC DNA]</scope>
    <source>
        <strain evidence="8 9">DSM 102030</strain>
    </source>
</reference>
<evidence type="ECO:0000313" key="9">
    <source>
        <dbReference type="Proteomes" id="UP000523007"/>
    </source>
</evidence>
<evidence type="ECO:0000256" key="3">
    <source>
        <dbReference type="ARBA" id="ARBA00022630"/>
    </source>
</evidence>
<feature type="domain" description="FAD/NAD(P)-binding" evidence="7">
    <location>
        <begin position="4"/>
        <end position="291"/>
    </location>
</feature>
<keyword evidence="4" id="KW-0274">FAD</keyword>